<evidence type="ECO:0000256" key="2">
    <source>
        <dbReference type="ARBA" id="ARBA00022448"/>
    </source>
</evidence>
<dbReference type="PANTHER" id="PTHR43423">
    <property type="entry name" value="ABC TRANSPORTER I FAMILY MEMBER 17"/>
    <property type="match status" value="1"/>
</dbReference>
<evidence type="ECO:0000256" key="3">
    <source>
        <dbReference type="ARBA" id="ARBA00022475"/>
    </source>
</evidence>
<dbReference type="Gene3D" id="3.40.50.300">
    <property type="entry name" value="P-loop containing nucleotide triphosphate hydrolases"/>
    <property type="match status" value="1"/>
</dbReference>
<organism evidence="11 12">
    <name type="scientific">Desulfolutivibrio sulfodismutans</name>
    <dbReference type="NCBI Taxonomy" id="63561"/>
    <lineage>
        <taxon>Bacteria</taxon>
        <taxon>Pseudomonadati</taxon>
        <taxon>Thermodesulfobacteriota</taxon>
        <taxon>Desulfovibrionia</taxon>
        <taxon>Desulfovibrionales</taxon>
        <taxon>Desulfovibrionaceae</taxon>
        <taxon>Desulfolutivibrio</taxon>
    </lineage>
</organism>
<evidence type="ECO:0000256" key="7">
    <source>
        <dbReference type="ARBA" id="ARBA00022967"/>
    </source>
</evidence>
<keyword evidence="7" id="KW-1278">Translocase</keyword>
<dbReference type="EMBL" id="JAAGRQ010000023">
    <property type="protein sequence ID" value="NDY56607.1"/>
    <property type="molecule type" value="Genomic_DNA"/>
</dbReference>
<evidence type="ECO:0000256" key="8">
    <source>
        <dbReference type="ARBA" id="ARBA00023136"/>
    </source>
</evidence>
<comment type="subcellular location">
    <subcellularLocation>
        <location evidence="1">Cell inner membrane</location>
        <topology evidence="1">Peripheral membrane protein</topology>
    </subcellularLocation>
</comment>
<comment type="caution">
    <text evidence="11">The sequence shown here is derived from an EMBL/GenBank/DDBJ whole genome shotgun (WGS) entry which is preliminary data.</text>
</comment>
<dbReference type="InterPro" id="IPR027417">
    <property type="entry name" value="P-loop_NTPase"/>
</dbReference>
<evidence type="ECO:0000256" key="6">
    <source>
        <dbReference type="ARBA" id="ARBA00022840"/>
    </source>
</evidence>
<keyword evidence="8" id="KW-0472">Membrane</keyword>
<dbReference type="GO" id="GO:0005886">
    <property type="term" value="C:plasma membrane"/>
    <property type="evidence" value="ECO:0007669"/>
    <property type="project" value="UniProtKB-SubCell"/>
</dbReference>
<dbReference type="GO" id="GO:0035435">
    <property type="term" value="P:phosphate ion transmembrane transport"/>
    <property type="evidence" value="ECO:0007669"/>
    <property type="project" value="InterPro"/>
</dbReference>
<name>A0A7K3NKG2_9BACT</name>
<evidence type="ECO:0000256" key="4">
    <source>
        <dbReference type="ARBA" id="ARBA00022592"/>
    </source>
</evidence>
<dbReference type="PROSITE" id="PS50893">
    <property type="entry name" value="ABC_TRANSPORTER_2"/>
    <property type="match status" value="1"/>
</dbReference>
<dbReference type="CDD" id="cd03260">
    <property type="entry name" value="ABC_PstB_phosphate_transporter"/>
    <property type="match status" value="1"/>
</dbReference>
<gene>
    <name evidence="11" type="ORF">G3N56_07605</name>
</gene>
<protein>
    <submittedName>
        <fullName evidence="11">Phosphate ABC transporter ATP-binding protein</fullName>
    </submittedName>
</protein>
<evidence type="ECO:0000256" key="1">
    <source>
        <dbReference type="ARBA" id="ARBA00004417"/>
    </source>
</evidence>
<dbReference type="InterPro" id="IPR003439">
    <property type="entry name" value="ABC_transporter-like_ATP-bd"/>
</dbReference>
<dbReference type="GO" id="GO:0005524">
    <property type="term" value="F:ATP binding"/>
    <property type="evidence" value="ECO:0007669"/>
    <property type="project" value="UniProtKB-KW"/>
</dbReference>
<evidence type="ECO:0000259" key="10">
    <source>
        <dbReference type="PROSITE" id="PS50893"/>
    </source>
</evidence>
<dbReference type="InterPro" id="IPR005670">
    <property type="entry name" value="PstB-like"/>
</dbReference>
<dbReference type="AlphaFoldDB" id="A0A7K3NKG2"/>
<accession>A0A7K3NKG2</accession>
<dbReference type="SUPFAM" id="SSF52540">
    <property type="entry name" value="P-loop containing nucleoside triphosphate hydrolases"/>
    <property type="match status" value="1"/>
</dbReference>
<sequence>MVMAHKIKMAARTLDFYYGSFKALHDISLEIRENQVTALIGPSGCGKSTFLRCLNRMNDLIPGTRVDGELTLDGANIHAPEVDVVELRRRVGMVFQKPNPFPKTVFENVAYGLRVNGVRDNAYIAQQVEKSLRDAALFDEVKDRMHDSALGLSGGQQQRLCIARALAVAPDVVLMDEPASALDPIATQKIEELIHELKKRFTIIIVTHSMQQAARVSDMTAFFYMGKLVETDNTETIFTRPSNKQTEDYITGRFG</sequence>
<keyword evidence="2" id="KW-0813">Transport</keyword>
<keyword evidence="3" id="KW-1003">Cell membrane</keyword>
<dbReference type="NCBIfam" id="TIGR00972">
    <property type="entry name" value="3a0107s01c2"/>
    <property type="match status" value="1"/>
</dbReference>
<dbReference type="Pfam" id="PF00005">
    <property type="entry name" value="ABC_tran"/>
    <property type="match status" value="1"/>
</dbReference>
<comment type="function">
    <text evidence="9">Part of the ABC transporter complex PstSACB involved in phosphate import. Responsible for energy coupling to the transport system.</text>
</comment>
<dbReference type="PROSITE" id="PS00211">
    <property type="entry name" value="ABC_TRANSPORTER_1"/>
    <property type="match status" value="1"/>
</dbReference>
<dbReference type="Proteomes" id="UP000469724">
    <property type="component" value="Unassembled WGS sequence"/>
</dbReference>
<dbReference type="InterPro" id="IPR003593">
    <property type="entry name" value="AAA+_ATPase"/>
</dbReference>
<dbReference type="GO" id="GO:0005315">
    <property type="term" value="F:phosphate transmembrane transporter activity"/>
    <property type="evidence" value="ECO:0007669"/>
    <property type="project" value="InterPro"/>
</dbReference>
<keyword evidence="12" id="KW-1185">Reference proteome</keyword>
<feature type="domain" description="ABC transporter" evidence="10">
    <location>
        <begin position="9"/>
        <end position="250"/>
    </location>
</feature>
<dbReference type="PANTHER" id="PTHR43423:SF1">
    <property type="entry name" value="ABC TRANSPORTER I FAMILY MEMBER 17"/>
    <property type="match status" value="1"/>
</dbReference>
<keyword evidence="5" id="KW-0547">Nucleotide-binding</keyword>
<proteinExistence type="predicted"/>
<reference evidence="11 12" key="1">
    <citation type="submission" date="2020-02" db="EMBL/GenBank/DDBJ databases">
        <title>Comparative genomics of sulfur disproportionating microorganisms.</title>
        <authorList>
            <person name="Ward L.M."/>
            <person name="Bertran E."/>
            <person name="Johnston D.T."/>
        </authorList>
    </citation>
    <scope>NUCLEOTIDE SEQUENCE [LARGE SCALE GENOMIC DNA]</scope>
    <source>
        <strain evidence="11 12">DSM 3696</strain>
    </source>
</reference>
<evidence type="ECO:0000256" key="9">
    <source>
        <dbReference type="ARBA" id="ARBA00054713"/>
    </source>
</evidence>
<evidence type="ECO:0000313" key="12">
    <source>
        <dbReference type="Proteomes" id="UP000469724"/>
    </source>
</evidence>
<dbReference type="SMART" id="SM00382">
    <property type="entry name" value="AAA"/>
    <property type="match status" value="1"/>
</dbReference>
<dbReference type="FunFam" id="3.40.50.300:FF:000132">
    <property type="entry name" value="Phosphate import ATP-binding protein PstB"/>
    <property type="match status" value="1"/>
</dbReference>
<keyword evidence="4" id="KW-0592">Phosphate transport</keyword>
<evidence type="ECO:0000256" key="5">
    <source>
        <dbReference type="ARBA" id="ARBA00022741"/>
    </source>
</evidence>
<keyword evidence="6 11" id="KW-0067">ATP-binding</keyword>
<evidence type="ECO:0000313" key="11">
    <source>
        <dbReference type="EMBL" id="NDY56607.1"/>
    </source>
</evidence>
<dbReference type="GO" id="GO:0016887">
    <property type="term" value="F:ATP hydrolysis activity"/>
    <property type="evidence" value="ECO:0007669"/>
    <property type="project" value="InterPro"/>
</dbReference>
<dbReference type="InterPro" id="IPR017871">
    <property type="entry name" value="ABC_transporter-like_CS"/>
</dbReference>